<evidence type="ECO:0000313" key="5">
    <source>
        <dbReference type="EMBL" id="MED3562984.1"/>
    </source>
</evidence>
<comment type="subcellular location">
    <subcellularLocation>
        <location evidence="1">Endomembrane system</location>
        <topology evidence="1">Multi-pass membrane protein</topology>
    </subcellularLocation>
</comment>
<dbReference type="Proteomes" id="UP001330749">
    <property type="component" value="Unassembled WGS sequence"/>
</dbReference>
<reference evidence="5 6" key="1">
    <citation type="submission" date="2023-03" db="EMBL/GenBank/DDBJ databases">
        <title>Bacillus Genome Sequencing.</title>
        <authorList>
            <person name="Dunlap C."/>
        </authorList>
    </citation>
    <scope>NUCLEOTIDE SEQUENCE [LARGE SCALE GENOMIC DNA]</scope>
    <source>
        <strain evidence="5 6">B-14544</strain>
    </source>
</reference>
<proteinExistence type="inferred from homology"/>
<organism evidence="5 6">
    <name type="scientific">Bacillus xiapuensis</name>
    <dbReference type="NCBI Taxonomy" id="2014075"/>
    <lineage>
        <taxon>Bacteria</taxon>
        <taxon>Bacillati</taxon>
        <taxon>Bacillota</taxon>
        <taxon>Bacilli</taxon>
        <taxon>Bacillales</taxon>
        <taxon>Bacillaceae</taxon>
        <taxon>Bacillus</taxon>
    </lineage>
</organism>
<dbReference type="Pfam" id="PF00892">
    <property type="entry name" value="EamA"/>
    <property type="match status" value="2"/>
</dbReference>
<feature type="domain" description="EamA" evidence="4">
    <location>
        <begin position="15"/>
        <end position="140"/>
    </location>
</feature>
<evidence type="ECO:0000256" key="3">
    <source>
        <dbReference type="SAM" id="Phobius"/>
    </source>
</evidence>
<gene>
    <name evidence="5" type="ORF">P4447_11035</name>
</gene>
<evidence type="ECO:0000256" key="2">
    <source>
        <dbReference type="ARBA" id="ARBA00007362"/>
    </source>
</evidence>
<dbReference type="PANTHER" id="PTHR22911">
    <property type="entry name" value="ACYL-MALONYL CONDENSING ENZYME-RELATED"/>
    <property type="match status" value="1"/>
</dbReference>
<keyword evidence="3" id="KW-0472">Membrane</keyword>
<feature type="transmembrane region" description="Helical" evidence="3">
    <location>
        <begin position="96"/>
        <end position="118"/>
    </location>
</feature>
<dbReference type="EMBL" id="JARMQG010000130">
    <property type="protein sequence ID" value="MED3562984.1"/>
    <property type="molecule type" value="Genomic_DNA"/>
</dbReference>
<sequence length="303" mass="33577">MKVKQSNSRSIVFPLVFSIIAISFSAIFVKWSHAPATILSMYRMALACILLAPFAWREREEFKKIAKKDWYFLIFSGLFLALHYALWFGSLKLTTVASSTIILALQPIIAMIGGFFLFKERTTTSRILMMGIAVIGAMMVGWGDFGLSKKAITGDFLSFLCVIAVVMYLLIGQRIVKKISHWIYSFSVFGIAAIFLAIYNIAAGIPLGGYNAREWGIFVLLATIPNLANVIFNWLLNYVNATTISMSILGEPVGATALSVLLLGERLAGWQIFGGVLVLAGVFCFLIQQQKQKQNIPEYNEAA</sequence>
<feature type="transmembrane region" description="Helical" evidence="3">
    <location>
        <begin position="268"/>
        <end position="287"/>
    </location>
</feature>
<dbReference type="SUPFAM" id="SSF103481">
    <property type="entry name" value="Multidrug resistance efflux transporter EmrE"/>
    <property type="match status" value="2"/>
</dbReference>
<protein>
    <submittedName>
        <fullName evidence="5">DMT family transporter</fullName>
    </submittedName>
</protein>
<keyword evidence="3" id="KW-0812">Transmembrane</keyword>
<accession>A0ABU6NAG8</accession>
<dbReference type="PANTHER" id="PTHR22911:SF76">
    <property type="entry name" value="EAMA DOMAIN-CONTAINING PROTEIN"/>
    <property type="match status" value="1"/>
</dbReference>
<evidence type="ECO:0000313" key="6">
    <source>
        <dbReference type="Proteomes" id="UP001330749"/>
    </source>
</evidence>
<feature type="transmembrane region" description="Helical" evidence="3">
    <location>
        <begin position="41"/>
        <end position="58"/>
    </location>
</feature>
<comment type="caution">
    <text evidence="5">The sequence shown here is derived from an EMBL/GenBank/DDBJ whole genome shotgun (WGS) entry which is preliminary data.</text>
</comment>
<keyword evidence="6" id="KW-1185">Reference proteome</keyword>
<keyword evidence="3" id="KW-1133">Transmembrane helix</keyword>
<feature type="transmembrane region" description="Helical" evidence="3">
    <location>
        <begin position="151"/>
        <end position="171"/>
    </location>
</feature>
<dbReference type="InterPro" id="IPR000620">
    <property type="entry name" value="EamA_dom"/>
</dbReference>
<evidence type="ECO:0000259" key="4">
    <source>
        <dbReference type="Pfam" id="PF00892"/>
    </source>
</evidence>
<feature type="transmembrane region" description="Helical" evidence="3">
    <location>
        <begin position="70"/>
        <end position="90"/>
    </location>
</feature>
<feature type="domain" description="EamA" evidence="4">
    <location>
        <begin position="153"/>
        <end position="286"/>
    </location>
</feature>
<feature type="transmembrane region" description="Helical" evidence="3">
    <location>
        <begin position="215"/>
        <end position="236"/>
    </location>
</feature>
<feature type="transmembrane region" description="Helical" evidence="3">
    <location>
        <begin position="243"/>
        <end position="262"/>
    </location>
</feature>
<dbReference type="InterPro" id="IPR037185">
    <property type="entry name" value="EmrE-like"/>
</dbReference>
<feature type="transmembrane region" description="Helical" evidence="3">
    <location>
        <begin position="12"/>
        <end position="29"/>
    </location>
</feature>
<name>A0ABU6NAG8_9BACI</name>
<feature type="transmembrane region" description="Helical" evidence="3">
    <location>
        <begin position="127"/>
        <end position="145"/>
    </location>
</feature>
<comment type="similarity">
    <text evidence="2">Belongs to the EamA transporter family.</text>
</comment>
<evidence type="ECO:0000256" key="1">
    <source>
        <dbReference type="ARBA" id="ARBA00004127"/>
    </source>
</evidence>
<feature type="transmembrane region" description="Helical" evidence="3">
    <location>
        <begin position="183"/>
        <end position="203"/>
    </location>
</feature>